<reference evidence="2 3" key="1">
    <citation type="submission" date="2022-11" db="EMBL/GenBank/DDBJ databases">
        <title>Minimal conservation of predation-associated metabolite biosynthetic gene clusters underscores biosynthetic potential of Myxococcota including descriptions for ten novel species: Archangium lansinium sp. nov., Myxococcus landrumus sp. nov., Nannocystis bai.</title>
        <authorList>
            <person name="Ahearne A."/>
            <person name="Stevens C."/>
            <person name="Phillips K."/>
        </authorList>
    </citation>
    <scope>NUCLEOTIDE SEQUENCE [LARGE SCALE GENOMIC DNA]</scope>
    <source>
        <strain evidence="2 3">MIWBW</strain>
    </source>
</reference>
<organism evidence="2 3">
    <name type="scientific">Archangium lansingense</name>
    <dbReference type="NCBI Taxonomy" id="2995310"/>
    <lineage>
        <taxon>Bacteria</taxon>
        <taxon>Pseudomonadati</taxon>
        <taxon>Myxococcota</taxon>
        <taxon>Myxococcia</taxon>
        <taxon>Myxococcales</taxon>
        <taxon>Cystobacterineae</taxon>
        <taxon>Archangiaceae</taxon>
        <taxon>Archangium</taxon>
    </lineage>
</organism>
<feature type="compositionally biased region" description="Basic residues" evidence="1">
    <location>
        <begin position="173"/>
        <end position="186"/>
    </location>
</feature>
<dbReference type="Proteomes" id="UP001207654">
    <property type="component" value="Unassembled WGS sequence"/>
</dbReference>
<gene>
    <name evidence="2" type="ORF">OV287_33380</name>
</gene>
<accession>A0ABT4ACG2</accession>
<dbReference type="RefSeq" id="WP_267538089.1">
    <property type="nucleotide sequence ID" value="NZ_JAPNKA010000001.1"/>
</dbReference>
<evidence type="ECO:0000256" key="1">
    <source>
        <dbReference type="SAM" id="MobiDB-lite"/>
    </source>
</evidence>
<feature type="region of interest" description="Disordered" evidence="1">
    <location>
        <begin position="154"/>
        <end position="186"/>
    </location>
</feature>
<sequence>MSSSRELFWQWIIKERHDAFMAFGPGSEGVPLKTAEFKYLALQKNLLEGARTDWERQHIKRLIAHDILTVSYLWAHTWAEYERALRRVQRLGYPSLEYRMHAACETLEWAANRDPTKAPLGWALVAEAERRLRRLRRRHHVRKQALAAIASVKQRVTRKGLTPPTPPPSTGTSRRRGSRPRLRLMA</sequence>
<keyword evidence="3" id="KW-1185">Reference proteome</keyword>
<comment type="caution">
    <text evidence="2">The sequence shown here is derived from an EMBL/GenBank/DDBJ whole genome shotgun (WGS) entry which is preliminary data.</text>
</comment>
<protein>
    <submittedName>
        <fullName evidence="2">Uncharacterized protein</fullName>
    </submittedName>
</protein>
<dbReference type="EMBL" id="JAPNKA010000001">
    <property type="protein sequence ID" value="MCY1079363.1"/>
    <property type="molecule type" value="Genomic_DNA"/>
</dbReference>
<evidence type="ECO:0000313" key="3">
    <source>
        <dbReference type="Proteomes" id="UP001207654"/>
    </source>
</evidence>
<evidence type="ECO:0000313" key="2">
    <source>
        <dbReference type="EMBL" id="MCY1079363.1"/>
    </source>
</evidence>
<name>A0ABT4ACG2_9BACT</name>
<proteinExistence type="predicted"/>